<comment type="caution">
    <text evidence="2">The sequence shown here is derived from an EMBL/GenBank/DDBJ whole genome shotgun (WGS) entry which is preliminary data.</text>
</comment>
<reference evidence="2 3" key="1">
    <citation type="submission" date="2007-09" db="EMBL/GenBank/DDBJ databases">
        <title>Draft genome sequence of Faecalibacterium prausnitzii M21/2.</title>
        <authorList>
            <person name="Sudarsanam P."/>
            <person name="Ley R."/>
            <person name="Guruge J."/>
            <person name="Turnbaugh P.J."/>
            <person name="Mahowald M."/>
            <person name="Liep D."/>
            <person name="Gordon J."/>
        </authorList>
    </citation>
    <scope>NUCLEOTIDE SEQUENCE [LARGE SCALE GENOMIC DNA]</scope>
    <source>
        <strain evidence="2 3">M21/2</strain>
    </source>
</reference>
<dbReference type="AlphaFoldDB" id="A8SDX7"/>
<reference evidence="2 3" key="2">
    <citation type="submission" date="2007-09" db="EMBL/GenBank/DDBJ databases">
        <authorList>
            <person name="Fulton L."/>
            <person name="Clifton S."/>
            <person name="Fulton B."/>
            <person name="Xu J."/>
            <person name="Minx P."/>
            <person name="Pepin K.H."/>
            <person name="Johnson M."/>
            <person name="Thiruvilangam P."/>
            <person name="Bhonagiri V."/>
            <person name="Nash W.E."/>
            <person name="Mardis E.R."/>
            <person name="Wilson R.K."/>
        </authorList>
    </citation>
    <scope>NUCLEOTIDE SEQUENCE [LARGE SCALE GENOMIC DNA]</scope>
    <source>
        <strain evidence="2 3">M21/2</strain>
    </source>
</reference>
<gene>
    <name evidence="2" type="ORF">FAEPRAM212_02364</name>
</gene>
<feature type="transmembrane region" description="Helical" evidence="1">
    <location>
        <begin position="63"/>
        <end position="84"/>
    </location>
</feature>
<evidence type="ECO:0000313" key="2">
    <source>
        <dbReference type="EMBL" id="EDP21036.1"/>
    </source>
</evidence>
<dbReference type="Proteomes" id="UP000005945">
    <property type="component" value="Unassembled WGS sequence"/>
</dbReference>
<evidence type="ECO:0000313" key="3">
    <source>
        <dbReference type="Proteomes" id="UP000005945"/>
    </source>
</evidence>
<organism evidence="2 3">
    <name type="scientific">Faecalibacterium prausnitzii M21/2</name>
    <dbReference type="NCBI Taxonomy" id="411485"/>
    <lineage>
        <taxon>Bacteria</taxon>
        <taxon>Bacillati</taxon>
        <taxon>Bacillota</taxon>
        <taxon>Clostridia</taxon>
        <taxon>Eubacteriales</taxon>
        <taxon>Oscillospiraceae</taxon>
        <taxon>Faecalibacterium</taxon>
    </lineage>
</organism>
<feature type="transmembrane region" description="Helical" evidence="1">
    <location>
        <begin position="32"/>
        <end position="51"/>
    </location>
</feature>
<keyword evidence="1" id="KW-1133">Transmembrane helix</keyword>
<dbReference type="EMBL" id="ABED02000028">
    <property type="protein sequence ID" value="EDP21036.1"/>
    <property type="molecule type" value="Genomic_DNA"/>
</dbReference>
<keyword evidence="1" id="KW-0812">Transmembrane</keyword>
<protein>
    <submittedName>
        <fullName evidence="2">Uncharacterized protein</fullName>
    </submittedName>
</protein>
<keyword evidence="1" id="KW-0472">Membrane</keyword>
<accession>A8SDX7</accession>
<sequence length="90" mass="10278">MEKGMNRKQQVARVQFCVAVHLRKVGAKKMEMVVFIVYCVLSYWAVGQTIYANKIQIGPMKDIFLTRFVLGVLLGLILIPVAILKKLFIH</sequence>
<name>A8SDX7_9FIRM</name>
<proteinExistence type="predicted"/>
<dbReference type="HOGENOM" id="CLU_188302_0_0_9"/>
<evidence type="ECO:0000256" key="1">
    <source>
        <dbReference type="SAM" id="Phobius"/>
    </source>
</evidence>